<gene>
    <name evidence="2" type="ORF">EYF80_065357</name>
</gene>
<proteinExistence type="predicted"/>
<sequence length="117" mass="12955">MCVCSQRGRIPLTPGSQSETDFCLATDVSLHICNEAEPGEREERLYGGVTNERSSKRESTGASLEEAETVSALFFRHQPKYLITVKRAGTSSPKSGFSGYYTTHHPQPHPPPPSFWN</sequence>
<dbReference type="EMBL" id="SRLO01015135">
    <property type="protein sequence ID" value="TNN24517.1"/>
    <property type="molecule type" value="Genomic_DNA"/>
</dbReference>
<evidence type="ECO:0000313" key="3">
    <source>
        <dbReference type="Proteomes" id="UP000314294"/>
    </source>
</evidence>
<name>A0A4Z2E6X5_9TELE</name>
<dbReference type="AlphaFoldDB" id="A0A4Z2E6X5"/>
<comment type="caution">
    <text evidence="2">The sequence shown here is derived from an EMBL/GenBank/DDBJ whole genome shotgun (WGS) entry which is preliminary data.</text>
</comment>
<feature type="region of interest" description="Disordered" evidence="1">
    <location>
        <begin position="86"/>
        <end position="117"/>
    </location>
</feature>
<protein>
    <submittedName>
        <fullName evidence="2">Uncharacterized protein</fullName>
    </submittedName>
</protein>
<keyword evidence="3" id="KW-1185">Reference proteome</keyword>
<reference evidence="2 3" key="1">
    <citation type="submission" date="2019-03" db="EMBL/GenBank/DDBJ databases">
        <title>First draft genome of Liparis tanakae, snailfish: a comprehensive survey of snailfish specific genes.</title>
        <authorList>
            <person name="Kim W."/>
            <person name="Song I."/>
            <person name="Jeong J.-H."/>
            <person name="Kim D."/>
            <person name="Kim S."/>
            <person name="Ryu S."/>
            <person name="Song J.Y."/>
            <person name="Lee S.K."/>
        </authorList>
    </citation>
    <scope>NUCLEOTIDE SEQUENCE [LARGE SCALE GENOMIC DNA]</scope>
    <source>
        <tissue evidence="2">Muscle</tissue>
    </source>
</reference>
<feature type="compositionally biased region" description="Pro residues" evidence="1">
    <location>
        <begin position="108"/>
        <end position="117"/>
    </location>
</feature>
<accession>A0A4Z2E6X5</accession>
<dbReference type="Proteomes" id="UP000314294">
    <property type="component" value="Unassembled WGS sequence"/>
</dbReference>
<evidence type="ECO:0000313" key="2">
    <source>
        <dbReference type="EMBL" id="TNN24517.1"/>
    </source>
</evidence>
<evidence type="ECO:0000256" key="1">
    <source>
        <dbReference type="SAM" id="MobiDB-lite"/>
    </source>
</evidence>
<organism evidence="2 3">
    <name type="scientific">Liparis tanakae</name>
    <name type="common">Tanaka's snailfish</name>
    <dbReference type="NCBI Taxonomy" id="230148"/>
    <lineage>
        <taxon>Eukaryota</taxon>
        <taxon>Metazoa</taxon>
        <taxon>Chordata</taxon>
        <taxon>Craniata</taxon>
        <taxon>Vertebrata</taxon>
        <taxon>Euteleostomi</taxon>
        <taxon>Actinopterygii</taxon>
        <taxon>Neopterygii</taxon>
        <taxon>Teleostei</taxon>
        <taxon>Neoteleostei</taxon>
        <taxon>Acanthomorphata</taxon>
        <taxon>Eupercaria</taxon>
        <taxon>Perciformes</taxon>
        <taxon>Cottioidei</taxon>
        <taxon>Cottales</taxon>
        <taxon>Liparidae</taxon>
        <taxon>Liparis</taxon>
    </lineage>
</organism>